<comment type="caution">
    <text evidence="6">The sequence shown here is derived from an EMBL/GenBank/DDBJ whole genome shotgun (WGS) entry which is preliminary data.</text>
</comment>
<evidence type="ECO:0000256" key="4">
    <source>
        <dbReference type="ARBA" id="ARBA00023242"/>
    </source>
</evidence>
<evidence type="ECO:0008006" key="8">
    <source>
        <dbReference type="Google" id="ProtNLM"/>
    </source>
</evidence>
<evidence type="ECO:0000256" key="1">
    <source>
        <dbReference type="ARBA" id="ARBA00004123"/>
    </source>
</evidence>
<feature type="compositionally biased region" description="Polar residues" evidence="5">
    <location>
        <begin position="1"/>
        <end position="20"/>
    </location>
</feature>
<feature type="region of interest" description="Disordered" evidence="5">
    <location>
        <begin position="1"/>
        <end position="34"/>
    </location>
</feature>
<keyword evidence="7" id="KW-1185">Reference proteome</keyword>
<dbReference type="AlphaFoldDB" id="A0AAD6ET02"/>
<keyword evidence="3" id="KW-0963">Cytoplasm</keyword>
<proteinExistence type="predicted"/>
<feature type="region of interest" description="Disordered" evidence="5">
    <location>
        <begin position="309"/>
        <end position="333"/>
    </location>
</feature>
<name>A0AAD6ET02_9POAL</name>
<protein>
    <recommendedName>
        <fullName evidence="8">IQ domain-containing protein IQM3-like</fullName>
    </recommendedName>
</protein>
<evidence type="ECO:0000256" key="5">
    <source>
        <dbReference type="SAM" id="MobiDB-lite"/>
    </source>
</evidence>
<dbReference type="PANTHER" id="PTHR31250:SF10">
    <property type="entry name" value="IQ DOMAIN-CONTAINING PROTEIN IQM3"/>
    <property type="match status" value="1"/>
</dbReference>
<keyword evidence="4" id="KW-0539">Nucleus</keyword>
<evidence type="ECO:0000313" key="7">
    <source>
        <dbReference type="Proteomes" id="UP001210211"/>
    </source>
</evidence>
<gene>
    <name evidence="6" type="ORF">LUZ61_003858</name>
</gene>
<dbReference type="Proteomes" id="UP001210211">
    <property type="component" value="Unassembled WGS sequence"/>
</dbReference>
<organism evidence="6 7">
    <name type="scientific">Rhynchospora tenuis</name>
    <dbReference type="NCBI Taxonomy" id="198213"/>
    <lineage>
        <taxon>Eukaryota</taxon>
        <taxon>Viridiplantae</taxon>
        <taxon>Streptophyta</taxon>
        <taxon>Embryophyta</taxon>
        <taxon>Tracheophyta</taxon>
        <taxon>Spermatophyta</taxon>
        <taxon>Magnoliopsida</taxon>
        <taxon>Liliopsida</taxon>
        <taxon>Poales</taxon>
        <taxon>Cyperaceae</taxon>
        <taxon>Cyperoideae</taxon>
        <taxon>Rhynchosporeae</taxon>
        <taxon>Rhynchospora</taxon>
    </lineage>
</organism>
<feature type="compositionally biased region" description="Basic and acidic residues" evidence="5">
    <location>
        <begin position="309"/>
        <end position="330"/>
    </location>
</feature>
<evidence type="ECO:0000313" key="6">
    <source>
        <dbReference type="EMBL" id="KAJ3700153.1"/>
    </source>
</evidence>
<dbReference type="PANTHER" id="PTHR31250">
    <property type="entry name" value="IQ DOMAIN-CONTAINING PROTEIN IQM3"/>
    <property type="match status" value="1"/>
</dbReference>
<dbReference type="GO" id="GO:0005737">
    <property type="term" value="C:cytoplasm"/>
    <property type="evidence" value="ECO:0007669"/>
    <property type="project" value="UniProtKB-SubCell"/>
</dbReference>
<accession>A0AAD6ET02</accession>
<dbReference type="PROSITE" id="PS50096">
    <property type="entry name" value="IQ"/>
    <property type="match status" value="1"/>
</dbReference>
<dbReference type="GO" id="GO:0005634">
    <property type="term" value="C:nucleus"/>
    <property type="evidence" value="ECO:0007669"/>
    <property type="project" value="UniProtKB-SubCell"/>
</dbReference>
<evidence type="ECO:0000256" key="3">
    <source>
        <dbReference type="ARBA" id="ARBA00022490"/>
    </source>
</evidence>
<evidence type="ECO:0000256" key="2">
    <source>
        <dbReference type="ARBA" id="ARBA00004496"/>
    </source>
</evidence>
<reference evidence="6 7" key="1">
    <citation type="journal article" date="2022" name="Cell">
        <title>Repeat-based holocentromeres influence genome architecture and karyotype evolution.</title>
        <authorList>
            <person name="Hofstatter P.G."/>
            <person name="Thangavel G."/>
            <person name="Lux T."/>
            <person name="Neumann P."/>
            <person name="Vondrak T."/>
            <person name="Novak P."/>
            <person name="Zhang M."/>
            <person name="Costa L."/>
            <person name="Castellani M."/>
            <person name="Scott A."/>
            <person name="Toegelov H."/>
            <person name="Fuchs J."/>
            <person name="Mata-Sucre Y."/>
            <person name="Dias Y."/>
            <person name="Vanzela A.L.L."/>
            <person name="Huettel B."/>
            <person name="Almeida C.C.S."/>
            <person name="Simkova H."/>
            <person name="Souza G."/>
            <person name="Pedrosa-Harand A."/>
            <person name="Macas J."/>
            <person name="Mayer K.F.X."/>
            <person name="Houben A."/>
            <person name="Marques A."/>
        </authorList>
    </citation>
    <scope>NUCLEOTIDE SEQUENCE [LARGE SCALE GENOMIC DNA]</scope>
    <source>
        <strain evidence="6">RhyTen1mFocal</strain>
    </source>
</reference>
<sequence length="440" mass="50317">MSLAQFLSNVCSPSSTFSSRTKGDAMEEEAPNQTVEHDPLGTAELIAAQKVQKMYRSYRTRRRLADSVVVAEELWWQALDYARQNHNTISFFDHEHPETVASRWSRVTINAIKVGHGLCEDDHARTLAFQHWIEAIDPRHRYGQNLQLYYKEWCNSSSDEPFFYWLDVGEGRNVDLKECPRSKLKKQCVKYLGPHEREQYEYIIKDGRMMHKQLEVFLDTTKDFKEEKWIFVMSSEKKIYAGVKKKGSFHHSSFLAGGATIAAGKLTVHDGYIKCISPHSGHYKPKDENIENFLDFLQENGVDLEEIEVPRRSSNDDYEEEPKQEQETESPKPVAMLHETPIKEETTIQGVANNKDATSARIDRTLSGMQISRAIVTREAILERINSKKEMNSYQLGHQLARTWSSGAGPRIGCVADYPAELRAHALELVSLAPSKLIHA</sequence>
<dbReference type="InterPro" id="IPR044159">
    <property type="entry name" value="IQM"/>
</dbReference>
<dbReference type="EMBL" id="JAMRDG010000001">
    <property type="protein sequence ID" value="KAJ3700153.1"/>
    <property type="molecule type" value="Genomic_DNA"/>
</dbReference>
<comment type="subcellular location">
    <subcellularLocation>
        <location evidence="2">Cytoplasm</location>
    </subcellularLocation>
    <subcellularLocation>
        <location evidence="1">Nucleus</location>
    </subcellularLocation>
</comment>